<dbReference type="Proteomes" id="UP000521017">
    <property type="component" value="Unassembled WGS sequence"/>
</dbReference>
<name>A0A7X0J3N4_9SPHI</name>
<sequence length="184" mass="21628">MQNRTEIIDGKEIHIIDGAFSEDEVEVFYDYVNSLSFRKKEKSLSYDEFPIFSTDFIPDTFETDTFIGKKLREVFNQTYSEGIDYQLNRCYINLCSYGDVEYPHFDCDPEQSDLTVLYYVNKTWNYKYGGETIFYENQQSRLAVLPTPGRVVIFPGNIEHMGTIPTRICKLSRFSLAMKFKKKK</sequence>
<evidence type="ECO:0000259" key="1">
    <source>
        <dbReference type="PROSITE" id="PS51471"/>
    </source>
</evidence>
<dbReference type="EMBL" id="JACHCC010000003">
    <property type="protein sequence ID" value="MBB6499061.1"/>
    <property type="molecule type" value="Genomic_DNA"/>
</dbReference>
<dbReference type="Gene3D" id="2.60.120.620">
    <property type="entry name" value="q2cbj1_9rhob like domain"/>
    <property type="match status" value="1"/>
</dbReference>
<dbReference type="PANTHER" id="PTHR35169:SF3">
    <property type="entry name" value="PROLYL 4-HYDROXYLASE ALPHA SUBUNIT FE(2+) 2OG DIOXYGENASE DOMAIN-CONTAINING PROTEIN"/>
    <property type="match status" value="1"/>
</dbReference>
<dbReference type="InterPro" id="IPR005123">
    <property type="entry name" value="Oxoglu/Fe-dep_dioxygenase_dom"/>
</dbReference>
<dbReference type="Pfam" id="PF13640">
    <property type="entry name" value="2OG-FeII_Oxy_3"/>
    <property type="match status" value="1"/>
</dbReference>
<gene>
    <name evidence="2" type="ORF">HDF25_001202</name>
</gene>
<evidence type="ECO:0000313" key="3">
    <source>
        <dbReference type="Proteomes" id="UP000521017"/>
    </source>
</evidence>
<dbReference type="PROSITE" id="PS51471">
    <property type="entry name" value="FE2OG_OXY"/>
    <property type="match status" value="1"/>
</dbReference>
<evidence type="ECO:0000313" key="2">
    <source>
        <dbReference type="EMBL" id="MBB6499061.1"/>
    </source>
</evidence>
<reference evidence="2 3" key="1">
    <citation type="submission" date="2020-08" db="EMBL/GenBank/DDBJ databases">
        <title>Genomic Encyclopedia of Type Strains, Phase IV (KMG-V): Genome sequencing to study the core and pangenomes of soil and plant-associated prokaryotes.</title>
        <authorList>
            <person name="Whitman W."/>
        </authorList>
    </citation>
    <scope>NUCLEOTIDE SEQUENCE [LARGE SCALE GENOMIC DNA]</scope>
    <source>
        <strain evidence="2 3">M2T3</strain>
    </source>
</reference>
<dbReference type="PANTHER" id="PTHR35169">
    <property type="entry name" value="FE2OG DIOXYGENASE DOMAIN-CONTAINING PROTEIN"/>
    <property type="match status" value="1"/>
</dbReference>
<protein>
    <submittedName>
        <fullName evidence="2">Rps23 Pro-64 3,4-dihydroxylase Tpa1-like proline 4-hydroxylase</fullName>
    </submittedName>
</protein>
<organism evidence="2 3">
    <name type="scientific">Pedobacter cryoconitis</name>
    <dbReference type="NCBI Taxonomy" id="188932"/>
    <lineage>
        <taxon>Bacteria</taxon>
        <taxon>Pseudomonadati</taxon>
        <taxon>Bacteroidota</taxon>
        <taxon>Sphingobacteriia</taxon>
        <taxon>Sphingobacteriales</taxon>
        <taxon>Sphingobacteriaceae</taxon>
        <taxon>Pedobacter</taxon>
    </lineage>
</organism>
<dbReference type="RefSeq" id="WP_184623755.1">
    <property type="nucleotide sequence ID" value="NZ_JACHCC010000003.1"/>
</dbReference>
<comment type="caution">
    <text evidence="2">The sequence shown here is derived from an EMBL/GenBank/DDBJ whole genome shotgun (WGS) entry which is preliminary data.</text>
</comment>
<proteinExistence type="predicted"/>
<accession>A0A7X0J3N4</accession>
<dbReference type="AlphaFoldDB" id="A0A7X0J3N4"/>
<feature type="domain" description="Fe2OG dioxygenase" evidence="1">
    <location>
        <begin position="82"/>
        <end position="182"/>
    </location>
</feature>
<dbReference type="InterPro" id="IPR044862">
    <property type="entry name" value="Pro_4_hyd_alph_FE2OG_OXY"/>
</dbReference>